<dbReference type="Pfam" id="PF13193">
    <property type="entry name" value="AMP-binding_C"/>
    <property type="match status" value="1"/>
</dbReference>
<dbReference type="GeneID" id="87844697"/>
<dbReference type="CDD" id="cd05918">
    <property type="entry name" value="A_NRPS_SidN3_like"/>
    <property type="match status" value="2"/>
</dbReference>
<dbReference type="SUPFAM" id="SSF56801">
    <property type="entry name" value="Acetyl-CoA synthetase-like"/>
    <property type="match status" value="2"/>
</dbReference>
<dbReference type="FunFam" id="3.30.300.30:FF:000015">
    <property type="entry name" value="Nonribosomal peptide synthase SidD"/>
    <property type="match status" value="1"/>
</dbReference>
<dbReference type="PANTHER" id="PTHR45527:SF1">
    <property type="entry name" value="FATTY ACID SYNTHASE"/>
    <property type="match status" value="1"/>
</dbReference>
<keyword evidence="7" id="KW-1185">Reference proteome</keyword>
<dbReference type="GO" id="GO:0016874">
    <property type="term" value="F:ligase activity"/>
    <property type="evidence" value="ECO:0007669"/>
    <property type="project" value="UniProtKB-KW"/>
</dbReference>
<dbReference type="Gene3D" id="3.30.559.10">
    <property type="entry name" value="Chloramphenicol acetyltransferase-like domain"/>
    <property type="match status" value="3"/>
</dbReference>
<keyword evidence="1" id="KW-0596">Phosphopantetheine</keyword>
<dbReference type="Gene3D" id="3.30.559.30">
    <property type="entry name" value="Nonribosomal peptide synthetase, condensation domain"/>
    <property type="match status" value="3"/>
</dbReference>
<dbReference type="PROSITE" id="PS50075">
    <property type="entry name" value="CARRIER"/>
    <property type="match status" value="2"/>
</dbReference>
<dbReference type="InterPro" id="IPR000873">
    <property type="entry name" value="AMP-dep_synth/lig_dom"/>
</dbReference>
<keyword evidence="3" id="KW-0436">Ligase</keyword>
<dbReference type="Gene3D" id="1.10.1200.10">
    <property type="entry name" value="ACP-like"/>
    <property type="match status" value="2"/>
</dbReference>
<keyword evidence="2" id="KW-0597">Phosphoprotein</keyword>
<dbReference type="NCBIfam" id="TIGR01733">
    <property type="entry name" value="AA-adenyl-dom"/>
    <property type="match status" value="1"/>
</dbReference>
<dbReference type="Gene3D" id="3.30.300.30">
    <property type="match status" value="2"/>
</dbReference>
<dbReference type="Proteomes" id="UP001278766">
    <property type="component" value="Unassembled WGS sequence"/>
</dbReference>
<organism evidence="6 7">
    <name type="scientific">Chaetomium fimeti</name>
    <dbReference type="NCBI Taxonomy" id="1854472"/>
    <lineage>
        <taxon>Eukaryota</taxon>
        <taxon>Fungi</taxon>
        <taxon>Dikarya</taxon>
        <taxon>Ascomycota</taxon>
        <taxon>Pezizomycotina</taxon>
        <taxon>Sordariomycetes</taxon>
        <taxon>Sordariomycetidae</taxon>
        <taxon>Sordariales</taxon>
        <taxon>Chaetomiaceae</taxon>
        <taxon>Chaetomium</taxon>
    </lineage>
</organism>
<dbReference type="InterPro" id="IPR010071">
    <property type="entry name" value="AA_adenyl_dom"/>
</dbReference>
<evidence type="ECO:0000256" key="1">
    <source>
        <dbReference type="ARBA" id="ARBA00022450"/>
    </source>
</evidence>
<sequence length="2602" mass="285953">MRNPLGQESKHAFLATPPSSPPSSMTMIDQPVDDGWLDIAKQPHGATKALKQARSLHITFKQVTRALSTLRGIDTDTDAGGRWASDSNEIESEIECTPVQQEQLRRDPDVAKRPTVVRLDLSTDIVKSFDQLHEAWHALAQQHHILRSTIVKEKNNDDFVLRIFKRPRNVRGGFDANFEHIHTFGFQGPAMLVVEWASFAPHVTLCLPQLVADSTSLGHLWRDFLSLLSGWIPPPRLTFPQYLSLATRKTSQESANQFWDKTLGSLPDLVLHSFPLERHQISQTTRATSPVSISGSSLRRCAKQLGVSEYAVVYAALGLVLDRHCNLGSEVHDIAFVAEGRNKTIKGHESVIGYIDQEYPLRLQMNPELTAAAVIKEADRLNTLSATHAFFAGSELLDAVSTIDFKLSVLVGDEEALPAAFDPSNRPMGIAVQISHAVSIVAQHDTAVPVEKVKVVLDHLTMALSEMVKHPNFFISEIEIISAPELDLILEMGMPLTIPSHDNVQKLFERQVLLTPDAPALQFEGNRPLSYDELNRIGNKVARHLPVGRGSFVPVCLQRSANLIISLVAILKTGAAYVTIDPDTPQERNNFIIEDVGAQVVIVDKTTAGRFPGREVVIEELIAESVRAQDTNLDRVCDPSDPVYVIYTSGSTGKPKGVLHVHSSATSGLAAFPTLPDLRQLLFHNPVFSAAQRSVWSTLKQGGCLCLASKENLTVHIGRTINQMEINVIDVTPSTALLLTPGTVPCLKRMTVAGELINPALIPTWVNELELLNAYGLSENTQVNWRREMVLGQNPQNIGRPSDTTTSFVLVPGTTRLSPLLVPGELCLGGDQLALHYLNRPEKTAEAFIDNPFGPGRLYRTGDMVVAHEDGSIEMVGRIDFQVKINGQRVEPGDSNTILQTHPDVSNSSVVASEIAGRKSLVAAIVAKTGSALEWPRLRSELKELLAQHIPSYMMPTYWLLQTELPLNVNGKVDIPRLTKDVQRLDRESLLRFSTDSHSQGLSGTSRDQGTAHLAEPARKLCDILATVLKLTGARITTSDSTFQELGGSSLDAIRASTKAYQDDIEVSVADILRLPLHALLEKAKVLRGKTHTDVPQFSLLPQNASARKRDDVEDAYPTTSLQDSFLADSLRGGSTYVYRRYYRLNGISAQKVRKALGSLISRLPLLRTTFILNKTSFLQLVRKTVPALSWDNLPHMTAREYSALDKQSMELGGNFVHFASLRDGVLAVTMHHALFDYWSNNFLIDDLSNVLGGKPLQQRPAYVDFVNHTLKSQTTEQEQLKKFWRDKLDGVLPTVLGQTTSENVVVEAILAQDVQHIAASHNVSIGSLIYAVWAVVLSMHSGRNDVLFGATLSGRDVPVQGITDMAGPTIATVPFRIQLDTDTSLVDLARTIQDEIWDIAPKAQFGLRNIIKEANLTAKHYDTLVNVLIKDTDKVESARENGPLVPCEPHEPNYVPDHTMLEAEAMTGSGLRLRLLSGLTHAKASLILGNVAETVKVFLERPDTRIGDIVPTSVEELKFLDSQSSVRPTEPGLTAVTLVDRIIAQYPEKTALQELSDTTRKTALSYGQFGDAVDRLARYLRTKGAKKGDIIPICMRKSINTLVAVFGVLKAGAAFTPLDPKNPRDRNDFITRDVGATITITDSTHADVFESFTGEVINLDTVDTTGDINTFAGELLEPSVHDLAYVIYTSGSTGLPKGVEVHHGAVGASTEGMIEACSIDNRWHVLWFLNYVFDASYFDVFTVLSSGGTISIADQDTLMQDLAACVNAFGVEQLMITPTISKLISPEQVPTLKALLVCGEPITPEVASVWATRMDVYNGYGPTEATILMTVSKVVPDGNLKSVGYPLKAVRASILHPELLVPVPYGTVGELCVGGDQVAIGYLNRPELTAKAFTTVADGSPIYRTGDYARWLPSGEIECLGRRDNQVKLNGFRIELGEIENTILTQAADIIETCVVRVAEVQRKKQIVVYYVPVEKPDAEVGSSNMYSTAVIDPATIVDRLQSLAHYMMPKVFLPLKNFPLLASGKINRKQLAGLAEGLDPKTMAGYSSTAPVANGKIVDDSELTEEERTLRGAWAELFEVSPETIDPSALFYHYGGDSIAAINLGSMLRHLNLSLSVNDVVTYPSLKEQAQRLKPVKAPMTSALAVKLEVNQLVKDKLQASGLSDDDIEDIYPCGPGQVEFLTQGHTEDQFWMLMTVRRLPTGFDLDRWIELTRGLTQANQILRAMYMKQDDADPLSWVQIILKEPVMDLAVVDCQSGADSEEKNKLILNHWDQRFSIGRPFVRYLVLRYPDGSMDLATKLDHAMYDGTLLRIFDDQFAALRDGQPMPVSPTPFRTFVEYTNQPELRDPMLSFWKTTLATPNPFTFPSHIAHPKVSAVALARTSIPVNAYARTAGVTASIVFQAAYSILLARLSNSPADVTYDYLLTGRNVDLDDPQLINGTCANFLPFRARINSGGSGGAGATDSSVQALLKDTQSGFWAMTENGSVALGDIYKHALGGVDRAAYGAKTLFLFQPFEPAPAEQDNMRWIVMAMSKVTMYVNYAVMFEVFKDVDGGHKLKMGYDGRLFTAEEAKGVLETYLEIVQDIVDGRKTEVSELLG</sequence>
<dbReference type="FunFam" id="3.40.50.980:FF:000001">
    <property type="entry name" value="Non-ribosomal peptide synthetase"/>
    <property type="match status" value="1"/>
</dbReference>
<dbReference type="InterPro" id="IPR006162">
    <property type="entry name" value="Ppantetheine_attach_site"/>
</dbReference>
<evidence type="ECO:0000313" key="7">
    <source>
        <dbReference type="Proteomes" id="UP001278766"/>
    </source>
</evidence>
<evidence type="ECO:0000313" key="6">
    <source>
        <dbReference type="EMBL" id="KAK3291723.1"/>
    </source>
</evidence>
<dbReference type="SUPFAM" id="SSF47336">
    <property type="entry name" value="ACP-like"/>
    <property type="match status" value="2"/>
</dbReference>
<evidence type="ECO:0000256" key="3">
    <source>
        <dbReference type="ARBA" id="ARBA00022598"/>
    </source>
</evidence>
<dbReference type="GO" id="GO:0005737">
    <property type="term" value="C:cytoplasm"/>
    <property type="evidence" value="ECO:0007669"/>
    <property type="project" value="TreeGrafter"/>
</dbReference>
<feature type="domain" description="Carrier" evidence="5">
    <location>
        <begin position="2063"/>
        <end position="2139"/>
    </location>
</feature>
<protein>
    <recommendedName>
        <fullName evidence="5">Carrier domain-containing protein</fullName>
    </recommendedName>
</protein>
<dbReference type="GO" id="GO:0043041">
    <property type="term" value="P:amino acid activation for nonribosomal peptide biosynthetic process"/>
    <property type="evidence" value="ECO:0007669"/>
    <property type="project" value="TreeGrafter"/>
</dbReference>
<dbReference type="GO" id="GO:0031177">
    <property type="term" value="F:phosphopantetheine binding"/>
    <property type="evidence" value="ECO:0007669"/>
    <property type="project" value="TreeGrafter"/>
</dbReference>
<dbReference type="InterPro" id="IPR009081">
    <property type="entry name" value="PP-bd_ACP"/>
</dbReference>
<dbReference type="Pfam" id="PF00501">
    <property type="entry name" value="AMP-binding"/>
    <property type="match status" value="2"/>
</dbReference>
<proteinExistence type="predicted"/>
<accession>A0AAE0LNJ5</accession>
<feature type="region of interest" description="Disordered" evidence="4">
    <location>
        <begin position="1"/>
        <end position="24"/>
    </location>
</feature>
<dbReference type="InterPro" id="IPR001242">
    <property type="entry name" value="Condensation_dom"/>
</dbReference>
<feature type="domain" description="Carrier" evidence="5">
    <location>
        <begin position="1015"/>
        <end position="1091"/>
    </location>
</feature>
<feature type="non-terminal residue" evidence="6">
    <location>
        <position position="2602"/>
    </location>
</feature>
<gene>
    <name evidence="6" type="ORF">B0H64DRAFT_468387</name>
</gene>
<dbReference type="PROSITE" id="PS00455">
    <property type="entry name" value="AMP_BINDING"/>
    <property type="match status" value="2"/>
</dbReference>
<dbReference type="Pfam" id="PF00668">
    <property type="entry name" value="Condensation"/>
    <property type="match status" value="2"/>
</dbReference>
<reference evidence="6" key="2">
    <citation type="submission" date="2023-06" db="EMBL/GenBank/DDBJ databases">
        <authorList>
            <consortium name="Lawrence Berkeley National Laboratory"/>
            <person name="Haridas S."/>
            <person name="Hensen N."/>
            <person name="Bonometti L."/>
            <person name="Westerberg I."/>
            <person name="Brannstrom I.O."/>
            <person name="Guillou S."/>
            <person name="Cros-Aarteil S."/>
            <person name="Calhoun S."/>
            <person name="Kuo A."/>
            <person name="Mondo S."/>
            <person name="Pangilinan J."/>
            <person name="Riley R."/>
            <person name="Labutti K."/>
            <person name="Andreopoulos B."/>
            <person name="Lipzen A."/>
            <person name="Chen C."/>
            <person name="Yanf M."/>
            <person name="Daum C."/>
            <person name="Ng V."/>
            <person name="Clum A."/>
            <person name="Steindorff A."/>
            <person name="Ohm R."/>
            <person name="Martin F."/>
            <person name="Silar P."/>
            <person name="Natvig D."/>
            <person name="Lalanne C."/>
            <person name="Gautier V."/>
            <person name="Ament-Velasquez S.L."/>
            <person name="Kruys A."/>
            <person name="Hutchinson M.I."/>
            <person name="Powell A.J."/>
            <person name="Barry K."/>
            <person name="Miller A.N."/>
            <person name="Grigoriev I.V."/>
            <person name="Debuchy R."/>
            <person name="Gladieux P."/>
            <person name="Thoren M.H."/>
            <person name="Johannesson H."/>
        </authorList>
    </citation>
    <scope>NUCLEOTIDE SEQUENCE</scope>
    <source>
        <strain evidence="6">CBS 168.71</strain>
    </source>
</reference>
<dbReference type="Pfam" id="PF00550">
    <property type="entry name" value="PP-binding"/>
    <property type="match status" value="2"/>
</dbReference>
<name>A0AAE0LNJ5_9PEZI</name>
<dbReference type="InterPro" id="IPR042099">
    <property type="entry name" value="ANL_N_sf"/>
</dbReference>
<dbReference type="SUPFAM" id="SSF52777">
    <property type="entry name" value="CoA-dependent acyltransferases"/>
    <property type="match status" value="6"/>
</dbReference>
<dbReference type="PANTHER" id="PTHR45527">
    <property type="entry name" value="NONRIBOSOMAL PEPTIDE SYNTHETASE"/>
    <property type="match status" value="1"/>
</dbReference>
<dbReference type="InterPro" id="IPR023213">
    <property type="entry name" value="CAT-like_dom_sf"/>
</dbReference>
<dbReference type="GO" id="GO:0044550">
    <property type="term" value="P:secondary metabolite biosynthetic process"/>
    <property type="evidence" value="ECO:0007669"/>
    <property type="project" value="TreeGrafter"/>
</dbReference>
<dbReference type="InterPro" id="IPR045851">
    <property type="entry name" value="AMP-bd_C_sf"/>
</dbReference>
<dbReference type="InterPro" id="IPR025110">
    <property type="entry name" value="AMP-bd_C"/>
</dbReference>
<dbReference type="Gene3D" id="3.40.50.12780">
    <property type="entry name" value="N-terminal domain of ligase-like"/>
    <property type="match status" value="2"/>
</dbReference>
<dbReference type="EMBL" id="JAUEPN010000008">
    <property type="protein sequence ID" value="KAK3291723.1"/>
    <property type="molecule type" value="Genomic_DNA"/>
</dbReference>
<dbReference type="RefSeq" id="XP_062655237.1">
    <property type="nucleotide sequence ID" value="XM_062807749.1"/>
</dbReference>
<comment type="caution">
    <text evidence="6">The sequence shown here is derived from an EMBL/GenBank/DDBJ whole genome shotgun (WGS) entry which is preliminary data.</text>
</comment>
<evidence type="ECO:0000259" key="5">
    <source>
        <dbReference type="PROSITE" id="PS50075"/>
    </source>
</evidence>
<dbReference type="PROSITE" id="PS00012">
    <property type="entry name" value="PHOSPHOPANTETHEINE"/>
    <property type="match status" value="2"/>
</dbReference>
<dbReference type="InterPro" id="IPR036736">
    <property type="entry name" value="ACP-like_sf"/>
</dbReference>
<reference evidence="6" key="1">
    <citation type="journal article" date="2023" name="Mol. Phylogenet. Evol.">
        <title>Genome-scale phylogeny and comparative genomics of the fungal order Sordariales.</title>
        <authorList>
            <person name="Hensen N."/>
            <person name="Bonometti L."/>
            <person name="Westerberg I."/>
            <person name="Brannstrom I.O."/>
            <person name="Guillou S."/>
            <person name="Cros-Aarteil S."/>
            <person name="Calhoun S."/>
            <person name="Haridas S."/>
            <person name="Kuo A."/>
            <person name="Mondo S."/>
            <person name="Pangilinan J."/>
            <person name="Riley R."/>
            <person name="LaButti K."/>
            <person name="Andreopoulos B."/>
            <person name="Lipzen A."/>
            <person name="Chen C."/>
            <person name="Yan M."/>
            <person name="Daum C."/>
            <person name="Ng V."/>
            <person name="Clum A."/>
            <person name="Steindorff A."/>
            <person name="Ohm R.A."/>
            <person name="Martin F."/>
            <person name="Silar P."/>
            <person name="Natvig D.O."/>
            <person name="Lalanne C."/>
            <person name="Gautier V."/>
            <person name="Ament-Velasquez S.L."/>
            <person name="Kruys A."/>
            <person name="Hutchinson M.I."/>
            <person name="Powell A.J."/>
            <person name="Barry K."/>
            <person name="Miller A.N."/>
            <person name="Grigoriev I.V."/>
            <person name="Debuchy R."/>
            <person name="Gladieux P."/>
            <person name="Hiltunen Thoren M."/>
            <person name="Johannesson H."/>
        </authorList>
    </citation>
    <scope>NUCLEOTIDE SEQUENCE</scope>
    <source>
        <strain evidence="6">CBS 168.71</strain>
    </source>
</reference>
<evidence type="ECO:0000256" key="4">
    <source>
        <dbReference type="SAM" id="MobiDB-lite"/>
    </source>
</evidence>
<evidence type="ECO:0000256" key="2">
    <source>
        <dbReference type="ARBA" id="ARBA00022553"/>
    </source>
</evidence>
<dbReference type="InterPro" id="IPR020845">
    <property type="entry name" value="AMP-binding_CS"/>
</dbReference>